<sequence>MCDNDKHLPRDHPNHDRLNKIRPLYDELNKNFAKVPLERHLSIDEQICSTKVKDWINNLNLENNLLAYIYEENGDGEINSPVSDIAVWDNIQSANKLSVDAVKTLETPKQHTPFKISTITLSDEKESFVGTSDKSWSNDKGDAINFSNADFEADEPELIEIFKNSIERKDRFPLFKENYHFFPISTEETQDAAVTDVSEIMETSKLSTPNKYLKKSFRGKFSTRCWFRQI</sequence>
<evidence type="ECO:0000313" key="3">
    <source>
        <dbReference type="Proteomes" id="UP000886998"/>
    </source>
</evidence>
<evidence type="ECO:0000313" key="1">
    <source>
        <dbReference type="EMBL" id="GFS34235.1"/>
    </source>
</evidence>
<keyword evidence="3" id="KW-1185">Reference proteome</keyword>
<dbReference type="AlphaFoldDB" id="A0A8X6I872"/>
<name>A0A8X6I872_9ARAC</name>
<proteinExistence type="predicted"/>
<dbReference type="OrthoDB" id="122438at2759"/>
<reference evidence="1" key="1">
    <citation type="submission" date="2020-08" db="EMBL/GenBank/DDBJ databases">
        <title>Multicomponent nature underlies the extraordinary mechanical properties of spider dragline silk.</title>
        <authorList>
            <person name="Kono N."/>
            <person name="Nakamura H."/>
            <person name="Mori M."/>
            <person name="Yoshida Y."/>
            <person name="Ohtoshi R."/>
            <person name="Malay A.D."/>
            <person name="Moran D.A.P."/>
            <person name="Tomita M."/>
            <person name="Numata K."/>
            <person name="Arakawa K."/>
        </authorList>
    </citation>
    <scope>NUCLEOTIDE SEQUENCE</scope>
</reference>
<accession>A0A8X6I872</accession>
<comment type="caution">
    <text evidence="1">The sequence shown here is derived from an EMBL/GenBank/DDBJ whole genome shotgun (WGS) entry which is preliminary data.</text>
</comment>
<organism evidence="1 3">
    <name type="scientific">Trichonephila inaurata madagascariensis</name>
    <dbReference type="NCBI Taxonomy" id="2747483"/>
    <lineage>
        <taxon>Eukaryota</taxon>
        <taxon>Metazoa</taxon>
        <taxon>Ecdysozoa</taxon>
        <taxon>Arthropoda</taxon>
        <taxon>Chelicerata</taxon>
        <taxon>Arachnida</taxon>
        <taxon>Araneae</taxon>
        <taxon>Araneomorphae</taxon>
        <taxon>Entelegynae</taxon>
        <taxon>Araneoidea</taxon>
        <taxon>Nephilidae</taxon>
        <taxon>Trichonephila</taxon>
        <taxon>Trichonephila inaurata</taxon>
    </lineage>
</organism>
<evidence type="ECO:0000313" key="2">
    <source>
        <dbReference type="EMBL" id="GFY53533.1"/>
    </source>
</evidence>
<gene>
    <name evidence="1" type="ORF">TNIN_132881</name>
    <name evidence="2" type="ORF">TNIN_463441</name>
</gene>
<dbReference type="EMBL" id="BMAV01009347">
    <property type="protein sequence ID" value="GFY53533.1"/>
    <property type="molecule type" value="Genomic_DNA"/>
</dbReference>
<dbReference type="EMBL" id="BMAV01024572">
    <property type="protein sequence ID" value="GFS34235.1"/>
    <property type="molecule type" value="Genomic_DNA"/>
</dbReference>
<dbReference type="Proteomes" id="UP000886998">
    <property type="component" value="Unassembled WGS sequence"/>
</dbReference>
<protein>
    <submittedName>
        <fullName evidence="1">Uncharacterized protein</fullName>
    </submittedName>
</protein>